<protein>
    <submittedName>
        <fullName evidence="1">Uncharacterized protein</fullName>
    </submittedName>
</protein>
<keyword evidence="1" id="KW-0614">Plasmid</keyword>
<dbReference type="EMBL" id="MK318972">
    <property type="protein sequence ID" value="QCL09946.1"/>
    <property type="molecule type" value="Genomic_DNA"/>
</dbReference>
<accession>A0A7S4ZUU6</accession>
<dbReference type="AlphaFoldDB" id="A0A7S4ZUU6"/>
<geneLocation type="plasmid" evidence="1">
    <name>pColt5.8b</name>
</geneLocation>
<gene>
    <name evidence="1" type="ORF">pC5.8b_456</name>
</gene>
<name>A0A7S4ZUU6_RHIRH</name>
<sequence>MPSYAPPSIMIEEHQRHNCPALRQRPQISPFYGEILKFSLH</sequence>
<proteinExistence type="predicted"/>
<reference evidence="1" key="1">
    <citation type="submission" date="2018-12" db="EMBL/GenBank/DDBJ databases">
        <title>Three Rhizobium rhizogenes strains isolated from the same crown gall tumor carry diverse plasmids.</title>
        <authorList>
            <person name="Pulawska J."/>
            <person name="Kuzmanovic N."/>
        </authorList>
    </citation>
    <scope>NUCLEOTIDE SEQUENCE</scope>
    <source>
        <strain evidence="1">Colt5.8</strain>
        <plasmid evidence="1">pColt5.8b</plasmid>
    </source>
</reference>
<evidence type="ECO:0000313" key="1">
    <source>
        <dbReference type="EMBL" id="QCL09946.1"/>
    </source>
</evidence>
<organism evidence="1">
    <name type="scientific">Rhizobium rhizogenes</name>
    <name type="common">Agrobacterium rhizogenes</name>
    <dbReference type="NCBI Taxonomy" id="359"/>
    <lineage>
        <taxon>Bacteria</taxon>
        <taxon>Pseudomonadati</taxon>
        <taxon>Pseudomonadota</taxon>
        <taxon>Alphaproteobacteria</taxon>
        <taxon>Hyphomicrobiales</taxon>
        <taxon>Rhizobiaceae</taxon>
        <taxon>Rhizobium/Agrobacterium group</taxon>
        <taxon>Rhizobium</taxon>
    </lineage>
</organism>